<dbReference type="SUPFAM" id="SSF58038">
    <property type="entry name" value="SNARE fusion complex"/>
    <property type="match status" value="1"/>
</dbReference>
<dbReference type="GO" id="GO:0016020">
    <property type="term" value="C:membrane"/>
    <property type="evidence" value="ECO:0007669"/>
    <property type="project" value="UniProtKB-SubCell"/>
</dbReference>
<dbReference type="PANTHER" id="PTHR12791">
    <property type="entry name" value="GOLGI SNARE BET1-RELATED"/>
    <property type="match status" value="1"/>
</dbReference>
<accession>A0A7S2V0G4</accession>
<reference evidence="9" key="1">
    <citation type="submission" date="2021-01" db="EMBL/GenBank/DDBJ databases">
        <authorList>
            <person name="Corre E."/>
            <person name="Pelletier E."/>
            <person name="Niang G."/>
            <person name="Scheremetjew M."/>
            <person name="Finn R."/>
            <person name="Kale V."/>
            <person name="Holt S."/>
            <person name="Cochrane G."/>
            <person name="Meng A."/>
            <person name="Brown T."/>
            <person name="Cohen L."/>
        </authorList>
    </citation>
    <scope>NUCLEOTIDE SEQUENCE</scope>
    <source>
        <strain evidence="9">CCMP1661</strain>
    </source>
</reference>
<dbReference type="EMBL" id="HBHR01014668">
    <property type="protein sequence ID" value="CAD9865968.1"/>
    <property type="molecule type" value="Transcribed_RNA"/>
</dbReference>
<feature type="region of interest" description="Disordered" evidence="6">
    <location>
        <begin position="1"/>
        <end position="30"/>
    </location>
</feature>
<dbReference type="AlphaFoldDB" id="A0A7S2V0G4"/>
<evidence type="ECO:0000259" key="8">
    <source>
        <dbReference type="PROSITE" id="PS50192"/>
    </source>
</evidence>
<feature type="transmembrane region" description="Helical" evidence="7">
    <location>
        <begin position="111"/>
        <end position="131"/>
    </location>
</feature>
<evidence type="ECO:0000256" key="2">
    <source>
        <dbReference type="ARBA" id="ARBA00022448"/>
    </source>
</evidence>
<gene>
    <name evidence="9" type="ORF">FJAP1339_LOCUS7287</name>
</gene>
<evidence type="ECO:0000256" key="1">
    <source>
        <dbReference type="ARBA" id="ARBA00004167"/>
    </source>
</evidence>
<sequence>MFGTRAGGGAAASSGYSKLPYDEGSDDDNDYIRNHVRRQQKQLAQQDEHLEELGTAVERLGDMSLKIGDEIADQNKLISAIDNDLADASDRLDMITRKTKELVAKSGGTKWFILIVVLSIILFVLLLLVLYT</sequence>
<dbReference type="SMART" id="SM00397">
    <property type="entry name" value="t_SNARE"/>
    <property type="match status" value="1"/>
</dbReference>
<keyword evidence="4 7" id="KW-1133">Transmembrane helix</keyword>
<comment type="subcellular location">
    <subcellularLocation>
        <location evidence="1">Membrane</location>
        <topology evidence="1">Single-pass membrane protein</topology>
    </subcellularLocation>
</comment>
<dbReference type="PROSITE" id="PS50192">
    <property type="entry name" value="T_SNARE"/>
    <property type="match status" value="1"/>
</dbReference>
<dbReference type="CDD" id="cd15841">
    <property type="entry name" value="SNARE_Qc"/>
    <property type="match status" value="1"/>
</dbReference>
<evidence type="ECO:0000256" key="3">
    <source>
        <dbReference type="ARBA" id="ARBA00022692"/>
    </source>
</evidence>
<keyword evidence="3 7" id="KW-0812">Transmembrane</keyword>
<protein>
    <recommendedName>
        <fullName evidence="8">t-SNARE coiled-coil homology domain-containing protein</fullName>
    </recommendedName>
</protein>
<dbReference type="InterPro" id="IPR000727">
    <property type="entry name" value="T_SNARE_dom"/>
</dbReference>
<evidence type="ECO:0000313" key="9">
    <source>
        <dbReference type="EMBL" id="CAD9865968.1"/>
    </source>
</evidence>
<evidence type="ECO:0000256" key="7">
    <source>
        <dbReference type="SAM" id="Phobius"/>
    </source>
</evidence>
<name>A0A7S2V0G4_9STRA</name>
<keyword evidence="5 7" id="KW-0472">Membrane</keyword>
<feature type="domain" description="T-SNARE coiled-coil homology" evidence="8">
    <location>
        <begin position="40"/>
        <end position="102"/>
    </location>
</feature>
<dbReference type="GO" id="GO:0005737">
    <property type="term" value="C:cytoplasm"/>
    <property type="evidence" value="ECO:0007669"/>
    <property type="project" value="UniProtKB-ARBA"/>
</dbReference>
<organism evidence="9">
    <name type="scientific">Fibrocapsa japonica</name>
    <dbReference type="NCBI Taxonomy" id="94617"/>
    <lineage>
        <taxon>Eukaryota</taxon>
        <taxon>Sar</taxon>
        <taxon>Stramenopiles</taxon>
        <taxon>Ochrophyta</taxon>
        <taxon>Raphidophyceae</taxon>
        <taxon>Chattonellales</taxon>
        <taxon>Chattonellaceae</taxon>
        <taxon>Fibrocapsa</taxon>
    </lineage>
</organism>
<evidence type="ECO:0000256" key="4">
    <source>
        <dbReference type="ARBA" id="ARBA00022989"/>
    </source>
</evidence>
<feature type="compositionally biased region" description="Gly residues" evidence="6">
    <location>
        <begin position="1"/>
        <end position="10"/>
    </location>
</feature>
<keyword evidence="2" id="KW-0813">Transport</keyword>
<dbReference type="GO" id="GO:0012505">
    <property type="term" value="C:endomembrane system"/>
    <property type="evidence" value="ECO:0007669"/>
    <property type="project" value="UniProtKB-ARBA"/>
</dbReference>
<evidence type="ECO:0000256" key="6">
    <source>
        <dbReference type="SAM" id="MobiDB-lite"/>
    </source>
</evidence>
<evidence type="ECO:0000256" key="5">
    <source>
        <dbReference type="ARBA" id="ARBA00023136"/>
    </source>
</evidence>
<proteinExistence type="predicted"/>
<dbReference type="Gene3D" id="1.20.5.110">
    <property type="match status" value="1"/>
</dbReference>